<dbReference type="Proteomes" id="UP000239649">
    <property type="component" value="Unassembled WGS sequence"/>
</dbReference>
<evidence type="ECO:0000256" key="1">
    <source>
        <dbReference type="SAM" id="MobiDB-lite"/>
    </source>
</evidence>
<feature type="region of interest" description="Disordered" evidence="1">
    <location>
        <begin position="42"/>
        <end position="62"/>
    </location>
</feature>
<reference evidence="2 3" key="1">
    <citation type="journal article" date="2018" name="Plant J.">
        <title>Genome sequences of Chlorella sorokiniana UTEX 1602 and Micractinium conductrix SAG 241.80: implications to maltose excretion by a green alga.</title>
        <authorList>
            <person name="Arriola M.B."/>
            <person name="Velmurugan N."/>
            <person name="Zhang Y."/>
            <person name="Plunkett M.H."/>
            <person name="Hondzo H."/>
            <person name="Barney B.M."/>
        </authorList>
    </citation>
    <scope>NUCLEOTIDE SEQUENCE [LARGE SCALE GENOMIC DNA]</scope>
    <source>
        <strain evidence="2 3">SAG 241.80</strain>
    </source>
</reference>
<name>A0A2P6V7S6_9CHLO</name>
<gene>
    <name evidence="2" type="ORF">C2E20_6495</name>
</gene>
<protein>
    <submittedName>
        <fullName evidence="2">BANP isoform X9</fullName>
    </submittedName>
</protein>
<evidence type="ECO:0000313" key="3">
    <source>
        <dbReference type="Proteomes" id="UP000239649"/>
    </source>
</evidence>
<accession>A0A2P6V7S6</accession>
<comment type="caution">
    <text evidence="2">The sequence shown here is derived from an EMBL/GenBank/DDBJ whole genome shotgun (WGS) entry which is preliminary data.</text>
</comment>
<dbReference type="AlphaFoldDB" id="A0A2P6V7S6"/>
<organism evidence="2 3">
    <name type="scientific">Micractinium conductrix</name>
    <dbReference type="NCBI Taxonomy" id="554055"/>
    <lineage>
        <taxon>Eukaryota</taxon>
        <taxon>Viridiplantae</taxon>
        <taxon>Chlorophyta</taxon>
        <taxon>core chlorophytes</taxon>
        <taxon>Trebouxiophyceae</taxon>
        <taxon>Chlorellales</taxon>
        <taxon>Chlorellaceae</taxon>
        <taxon>Chlorella clade</taxon>
        <taxon>Micractinium</taxon>
    </lineage>
</organism>
<keyword evidence="3" id="KW-1185">Reference proteome</keyword>
<dbReference type="EMBL" id="LHPF02000022">
    <property type="protein sequence ID" value="PSC70133.1"/>
    <property type="molecule type" value="Genomic_DNA"/>
</dbReference>
<proteinExistence type="predicted"/>
<sequence length="127" mass="13434">MLAISRAPLGVPSLCRDSRSAATARRRPLVYVRSFRGADEGHEEMAAAQLPAASPAPLAPPPPGRNSDLVLAAIGLGVTVIVAVAGESWFDADRIGDVRTDLSQDINKARLELSKEISSVQLSLYSL</sequence>
<evidence type="ECO:0000313" key="2">
    <source>
        <dbReference type="EMBL" id="PSC70133.1"/>
    </source>
</evidence>
<feature type="compositionally biased region" description="Low complexity" evidence="1">
    <location>
        <begin position="46"/>
        <end position="56"/>
    </location>
</feature>